<dbReference type="PRINTS" id="PR00080">
    <property type="entry name" value="SDRFAMILY"/>
</dbReference>
<comment type="similarity">
    <text evidence="1">Belongs to the short-chain dehydrogenases/reductases (SDR) family.</text>
</comment>
<evidence type="ECO:0000313" key="4">
    <source>
        <dbReference type="Proteomes" id="UP001501218"/>
    </source>
</evidence>
<dbReference type="InterPro" id="IPR002347">
    <property type="entry name" value="SDR_fam"/>
</dbReference>
<comment type="caution">
    <text evidence="3">The sequence shown here is derived from an EMBL/GenBank/DDBJ whole genome shotgun (WGS) entry which is preliminary data.</text>
</comment>
<feature type="transmembrane region" description="Helical" evidence="2">
    <location>
        <begin position="12"/>
        <end position="30"/>
    </location>
</feature>
<dbReference type="Proteomes" id="UP001501218">
    <property type="component" value="Unassembled WGS sequence"/>
</dbReference>
<dbReference type="EMBL" id="BAAARA010000023">
    <property type="protein sequence ID" value="GAA2362354.1"/>
    <property type="molecule type" value="Genomic_DNA"/>
</dbReference>
<evidence type="ECO:0000256" key="1">
    <source>
        <dbReference type="ARBA" id="ARBA00006484"/>
    </source>
</evidence>
<organism evidence="3 4">
    <name type="scientific">Saccharopolyspora halophila</name>
    <dbReference type="NCBI Taxonomy" id="405551"/>
    <lineage>
        <taxon>Bacteria</taxon>
        <taxon>Bacillati</taxon>
        <taxon>Actinomycetota</taxon>
        <taxon>Actinomycetes</taxon>
        <taxon>Pseudonocardiales</taxon>
        <taxon>Pseudonocardiaceae</taxon>
        <taxon>Saccharopolyspora</taxon>
    </lineage>
</organism>
<dbReference type="PROSITE" id="PS00061">
    <property type="entry name" value="ADH_SHORT"/>
    <property type="match status" value="1"/>
</dbReference>
<dbReference type="Gene3D" id="3.40.50.720">
    <property type="entry name" value="NAD(P)-binding Rossmann-like Domain"/>
    <property type="match status" value="1"/>
</dbReference>
<reference evidence="4" key="1">
    <citation type="journal article" date="2019" name="Int. J. Syst. Evol. Microbiol.">
        <title>The Global Catalogue of Microorganisms (GCM) 10K type strain sequencing project: providing services to taxonomists for standard genome sequencing and annotation.</title>
        <authorList>
            <consortium name="The Broad Institute Genomics Platform"/>
            <consortium name="The Broad Institute Genome Sequencing Center for Infectious Disease"/>
            <person name="Wu L."/>
            <person name="Ma J."/>
        </authorList>
    </citation>
    <scope>NUCLEOTIDE SEQUENCE [LARGE SCALE GENOMIC DNA]</scope>
    <source>
        <strain evidence="4">JCM 16221</strain>
    </source>
</reference>
<keyword evidence="4" id="KW-1185">Reference proteome</keyword>
<keyword evidence="2" id="KW-0812">Transmembrane</keyword>
<protein>
    <submittedName>
        <fullName evidence="3">SDR family NAD(P)-dependent oxidoreductase</fullName>
    </submittedName>
</protein>
<accession>A0ABP5TV28</accession>
<gene>
    <name evidence="3" type="ORF">GCM10009854_47510</name>
</gene>
<dbReference type="InterPro" id="IPR020904">
    <property type="entry name" value="Sc_DH/Rdtase_CS"/>
</dbReference>
<dbReference type="SUPFAM" id="SSF51735">
    <property type="entry name" value="NAD(P)-binding Rossmann-fold domains"/>
    <property type="match status" value="1"/>
</dbReference>
<sequence>MGEHMDFGNRTVIVTGGTGALGIAVVGALLDAGAQCRVPYLIDAEADSFPHRDRVTLVPRCDLTDESDVDRLYDGVSNLWASIHLAGGFGMGDLADTDKDSLMRMLNMNLVSCYLCCRRALAAFGPEGGRIVNVAARAALEPRQGAGTTAYTVSKAGVSALTQALAAEVVQQNVLVNAVAPAVIDTPANRAAMPRADHQRWPSPAEIAATVGFLAAPDNEVTTGGVVPVYGRA</sequence>
<keyword evidence="2" id="KW-0472">Membrane</keyword>
<dbReference type="RefSeq" id="WP_344137313.1">
    <property type="nucleotide sequence ID" value="NZ_BAAARA010000023.1"/>
</dbReference>
<dbReference type="PANTHER" id="PTHR42760">
    <property type="entry name" value="SHORT-CHAIN DEHYDROGENASES/REDUCTASES FAMILY MEMBER"/>
    <property type="match status" value="1"/>
</dbReference>
<name>A0ABP5TV28_9PSEU</name>
<evidence type="ECO:0000256" key="2">
    <source>
        <dbReference type="SAM" id="Phobius"/>
    </source>
</evidence>
<dbReference type="Pfam" id="PF13561">
    <property type="entry name" value="adh_short_C2"/>
    <property type="match status" value="1"/>
</dbReference>
<dbReference type="PANTHER" id="PTHR42760:SF40">
    <property type="entry name" value="3-OXOACYL-[ACYL-CARRIER-PROTEIN] REDUCTASE, CHLOROPLASTIC"/>
    <property type="match status" value="1"/>
</dbReference>
<dbReference type="InterPro" id="IPR036291">
    <property type="entry name" value="NAD(P)-bd_dom_sf"/>
</dbReference>
<proteinExistence type="inferred from homology"/>
<evidence type="ECO:0000313" key="3">
    <source>
        <dbReference type="EMBL" id="GAA2362354.1"/>
    </source>
</evidence>
<keyword evidence="2" id="KW-1133">Transmembrane helix</keyword>
<dbReference type="PRINTS" id="PR00081">
    <property type="entry name" value="GDHRDH"/>
</dbReference>